<evidence type="ECO:0000256" key="1">
    <source>
        <dbReference type="ARBA" id="ARBA00020894"/>
    </source>
</evidence>
<keyword evidence="2 4" id="KW-0853">WD repeat</keyword>
<protein>
    <recommendedName>
        <fullName evidence="1">WD repeat, SAM and U-box domain-containing protein 1</fullName>
    </recommendedName>
</protein>
<gene>
    <name evidence="8" type="ORF">CCH79_00002833</name>
</gene>
<dbReference type="PROSITE" id="PS50294">
    <property type="entry name" value="WD_REPEATS_REGION"/>
    <property type="match status" value="3"/>
</dbReference>
<evidence type="ECO:0000256" key="3">
    <source>
        <dbReference type="ARBA" id="ARBA00022737"/>
    </source>
</evidence>
<dbReference type="CDD" id="cd00200">
    <property type="entry name" value="WD40"/>
    <property type="match status" value="1"/>
</dbReference>
<sequence length="558" mass="59860">MVSLIHTIRDHTDEISCCAFSLSALVTGSADKTLRVYSTADFKEFHFSPLTGHGYGVHRCCFSSCGSYLLSCSTDGSIIVWSSETGELLSAVEHPGRSPLRVCALAPDSCLLLAGACDGTVALWDFPSKTLRRCAAASEASIVACSFSPCSQVFVTGCTHGDLKLWDDHISPLLAQKDAHDLGVTCCSFAPHFKIEDSCVELRLASCGQDSLLKIWIVSQREGAVWTMMLLHILTGQTAPVLSCAFSADGELVVSGSVDKSVTIYDANLGTLLHILKQHDRYVTAVALSPAFGLMATGSMDRSVVVWKIGGVGYEETAVESQQVPCQGKKLPGHSRLLLADWTEEDVQSWLCEEGLDELVMIFKANNIDGSEVNHMTKETVAELGIESVGLRGRLLRKIEALKAEQSGSEAPDEFLCPITRELMKDPVIAADGYSYERESIESWIGGKNKTSPMTNLPLQTTLLTPNRSLKMAIARWKSNFAADIGSQFAAVRQAAAGRQAAGGAGHTHAADASSLRSHGSSVVVPQVSRARAGQALQRRSRVGRQPLRPQSFGGAAG</sequence>
<dbReference type="InterPro" id="IPR015943">
    <property type="entry name" value="WD40/YVTN_repeat-like_dom_sf"/>
</dbReference>
<dbReference type="Pfam" id="PF04564">
    <property type="entry name" value="U-box"/>
    <property type="match status" value="1"/>
</dbReference>
<evidence type="ECO:0000259" key="6">
    <source>
        <dbReference type="PROSITE" id="PS50105"/>
    </source>
</evidence>
<dbReference type="CDD" id="cd16655">
    <property type="entry name" value="RING-Ubox_WDSUB1-like"/>
    <property type="match status" value="1"/>
</dbReference>
<feature type="region of interest" description="Disordered" evidence="5">
    <location>
        <begin position="503"/>
        <end position="522"/>
    </location>
</feature>
<dbReference type="InterPro" id="IPR001680">
    <property type="entry name" value="WD40_rpt"/>
</dbReference>
<dbReference type="Pfam" id="PF07647">
    <property type="entry name" value="SAM_2"/>
    <property type="match status" value="1"/>
</dbReference>
<dbReference type="InterPro" id="IPR013761">
    <property type="entry name" value="SAM/pointed_sf"/>
</dbReference>
<dbReference type="SMART" id="SM00320">
    <property type="entry name" value="WD40"/>
    <property type="match status" value="7"/>
</dbReference>
<dbReference type="SUPFAM" id="SSF47769">
    <property type="entry name" value="SAM/Pointed domain"/>
    <property type="match status" value="1"/>
</dbReference>
<dbReference type="SMART" id="SM00504">
    <property type="entry name" value="Ubox"/>
    <property type="match status" value="1"/>
</dbReference>
<dbReference type="PRINTS" id="PR00320">
    <property type="entry name" value="GPROTEINBRPT"/>
</dbReference>
<dbReference type="PANTHER" id="PTHR46573">
    <property type="entry name" value="WD REPEAT, SAM AND U-BOX DOMAIN-CONTAINING PROTEIN 1"/>
    <property type="match status" value="1"/>
</dbReference>
<feature type="domain" description="SAM" evidence="6">
    <location>
        <begin position="342"/>
        <end position="405"/>
    </location>
</feature>
<dbReference type="PROSITE" id="PS50082">
    <property type="entry name" value="WD_REPEATS_2"/>
    <property type="match status" value="5"/>
</dbReference>
<feature type="domain" description="U-box" evidence="7">
    <location>
        <begin position="410"/>
        <end position="484"/>
    </location>
</feature>
<dbReference type="Pfam" id="PF00400">
    <property type="entry name" value="WD40"/>
    <property type="match status" value="7"/>
</dbReference>
<reference evidence="8 9" key="1">
    <citation type="journal article" date="2018" name="G3 (Bethesda)">
        <title>A High-Quality Reference Genome for the Invasive Mosquitofish Gambusia affinis Using a Chicago Library.</title>
        <authorList>
            <person name="Hoffberg S.L."/>
            <person name="Troendle N.J."/>
            <person name="Glenn T.C."/>
            <person name="Mahmud O."/>
            <person name="Louha S."/>
            <person name="Chalopin D."/>
            <person name="Bennetzen J.L."/>
            <person name="Mauricio R."/>
        </authorList>
    </citation>
    <scope>NUCLEOTIDE SEQUENCE [LARGE SCALE GENOMIC DNA]</scope>
    <source>
        <strain evidence="8">NE01/NJP1002.9</strain>
        <tissue evidence="8">Muscle</tissue>
    </source>
</reference>
<dbReference type="InterPro" id="IPR003613">
    <property type="entry name" value="Ubox_domain"/>
</dbReference>
<keyword evidence="3" id="KW-0677">Repeat</keyword>
<evidence type="ECO:0000259" key="7">
    <source>
        <dbReference type="PROSITE" id="PS51698"/>
    </source>
</evidence>
<dbReference type="Gene3D" id="2.130.10.10">
    <property type="entry name" value="YVTN repeat-like/Quinoprotein amine dehydrogenase"/>
    <property type="match status" value="3"/>
</dbReference>
<dbReference type="InterPro" id="IPR020472">
    <property type="entry name" value="WD40_PAC1"/>
</dbReference>
<dbReference type="AlphaFoldDB" id="A0A315W8U8"/>
<dbReference type="EMBL" id="NHOQ01000293">
    <property type="protein sequence ID" value="PWA31396.1"/>
    <property type="molecule type" value="Genomic_DNA"/>
</dbReference>
<dbReference type="GO" id="GO:0004842">
    <property type="term" value="F:ubiquitin-protein transferase activity"/>
    <property type="evidence" value="ECO:0007669"/>
    <property type="project" value="InterPro"/>
</dbReference>
<evidence type="ECO:0000256" key="4">
    <source>
        <dbReference type="PROSITE-ProRule" id="PRU00221"/>
    </source>
</evidence>
<feature type="repeat" description="WD" evidence="4">
    <location>
        <begin position="50"/>
        <end position="91"/>
    </location>
</feature>
<dbReference type="PROSITE" id="PS51698">
    <property type="entry name" value="U_BOX"/>
    <property type="match status" value="1"/>
</dbReference>
<dbReference type="SMART" id="SM00454">
    <property type="entry name" value="SAM"/>
    <property type="match status" value="1"/>
</dbReference>
<dbReference type="STRING" id="33528.ENSGAFP00000011467"/>
<feature type="repeat" description="WD" evidence="4">
    <location>
        <begin position="104"/>
        <end position="134"/>
    </location>
</feature>
<dbReference type="SUPFAM" id="SSF57850">
    <property type="entry name" value="RING/U-box"/>
    <property type="match status" value="1"/>
</dbReference>
<dbReference type="SUPFAM" id="SSF50978">
    <property type="entry name" value="WD40 repeat-like"/>
    <property type="match status" value="1"/>
</dbReference>
<proteinExistence type="predicted"/>
<dbReference type="GO" id="GO:0016567">
    <property type="term" value="P:protein ubiquitination"/>
    <property type="evidence" value="ECO:0007669"/>
    <property type="project" value="InterPro"/>
</dbReference>
<feature type="repeat" description="WD" evidence="4">
    <location>
        <begin position="135"/>
        <end position="167"/>
    </location>
</feature>
<evidence type="ECO:0000256" key="5">
    <source>
        <dbReference type="SAM" id="MobiDB-lite"/>
    </source>
</evidence>
<feature type="repeat" description="WD" evidence="4">
    <location>
        <begin position="276"/>
        <end position="309"/>
    </location>
</feature>
<accession>A0A315W8U8</accession>
<evidence type="ECO:0000313" key="9">
    <source>
        <dbReference type="Proteomes" id="UP000250572"/>
    </source>
</evidence>
<dbReference type="InterPro" id="IPR036322">
    <property type="entry name" value="WD40_repeat_dom_sf"/>
</dbReference>
<comment type="caution">
    <text evidence="8">The sequence shown here is derived from an EMBL/GenBank/DDBJ whole genome shotgun (WGS) entry which is preliminary data.</text>
</comment>
<evidence type="ECO:0000313" key="8">
    <source>
        <dbReference type="EMBL" id="PWA31396.1"/>
    </source>
</evidence>
<dbReference type="PANTHER" id="PTHR46573:SF1">
    <property type="entry name" value="WD REPEAT, SAM AND U-BOX DOMAIN-CONTAINING PROTEIN 1"/>
    <property type="match status" value="1"/>
</dbReference>
<dbReference type="Proteomes" id="UP000250572">
    <property type="component" value="Unassembled WGS sequence"/>
</dbReference>
<feature type="repeat" description="WD" evidence="4">
    <location>
        <begin position="234"/>
        <end position="275"/>
    </location>
</feature>
<dbReference type="PROSITE" id="PS50105">
    <property type="entry name" value="SAM_DOMAIN"/>
    <property type="match status" value="1"/>
</dbReference>
<evidence type="ECO:0000256" key="2">
    <source>
        <dbReference type="ARBA" id="ARBA00022574"/>
    </source>
</evidence>
<keyword evidence="9" id="KW-1185">Reference proteome</keyword>
<dbReference type="Gene3D" id="1.10.150.50">
    <property type="entry name" value="Transcription Factor, Ets-1"/>
    <property type="match status" value="1"/>
</dbReference>
<dbReference type="InterPro" id="IPR001660">
    <property type="entry name" value="SAM"/>
</dbReference>
<name>A0A315W8U8_GAMAF</name>
<organism evidence="8 9">
    <name type="scientific">Gambusia affinis</name>
    <name type="common">Western mosquitofish</name>
    <name type="synonym">Heterandria affinis</name>
    <dbReference type="NCBI Taxonomy" id="33528"/>
    <lineage>
        <taxon>Eukaryota</taxon>
        <taxon>Metazoa</taxon>
        <taxon>Chordata</taxon>
        <taxon>Craniata</taxon>
        <taxon>Vertebrata</taxon>
        <taxon>Euteleostomi</taxon>
        <taxon>Actinopterygii</taxon>
        <taxon>Neopterygii</taxon>
        <taxon>Teleostei</taxon>
        <taxon>Neoteleostei</taxon>
        <taxon>Acanthomorphata</taxon>
        <taxon>Ovalentaria</taxon>
        <taxon>Atherinomorphae</taxon>
        <taxon>Cyprinodontiformes</taxon>
        <taxon>Poeciliidae</taxon>
        <taxon>Poeciliinae</taxon>
        <taxon>Gambusia</taxon>
    </lineage>
</organism>
<feature type="region of interest" description="Disordered" evidence="5">
    <location>
        <begin position="528"/>
        <end position="558"/>
    </location>
</feature>
<dbReference type="Gene3D" id="3.30.40.10">
    <property type="entry name" value="Zinc/RING finger domain, C3HC4 (zinc finger)"/>
    <property type="match status" value="1"/>
</dbReference>
<dbReference type="InterPro" id="IPR013083">
    <property type="entry name" value="Znf_RING/FYVE/PHD"/>
</dbReference>
<dbReference type="InterPro" id="IPR052085">
    <property type="entry name" value="WD-SAM-U-box"/>
</dbReference>